<dbReference type="InterPro" id="IPR001356">
    <property type="entry name" value="HD"/>
</dbReference>
<keyword evidence="6" id="KW-0804">Transcription</keyword>
<evidence type="ECO:0000256" key="1">
    <source>
        <dbReference type="ARBA" id="ARBA00004123"/>
    </source>
</evidence>
<organism evidence="10 11">
    <name type="scientific">Platanthera zijinensis</name>
    <dbReference type="NCBI Taxonomy" id="2320716"/>
    <lineage>
        <taxon>Eukaryota</taxon>
        <taxon>Viridiplantae</taxon>
        <taxon>Streptophyta</taxon>
        <taxon>Embryophyta</taxon>
        <taxon>Tracheophyta</taxon>
        <taxon>Spermatophyta</taxon>
        <taxon>Magnoliopsida</taxon>
        <taxon>Liliopsida</taxon>
        <taxon>Asparagales</taxon>
        <taxon>Orchidaceae</taxon>
        <taxon>Orchidoideae</taxon>
        <taxon>Orchideae</taxon>
        <taxon>Orchidinae</taxon>
        <taxon>Platanthera</taxon>
    </lineage>
</organism>
<dbReference type="InterPro" id="IPR008422">
    <property type="entry name" value="KN_HD"/>
</dbReference>
<keyword evidence="3" id="KW-0805">Transcription regulation</keyword>
<dbReference type="Pfam" id="PF05920">
    <property type="entry name" value="Homeobox_KN"/>
    <property type="match status" value="1"/>
</dbReference>
<dbReference type="InterPro" id="IPR009057">
    <property type="entry name" value="Homeodomain-like_sf"/>
</dbReference>
<proteinExistence type="inferred from homology"/>
<comment type="similarity">
    <text evidence="2">Belongs to the TALE/BELL homeobox family.</text>
</comment>
<dbReference type="Gene3D" id="1.10.10.60">
    <property type="entry name" value="Homeodomain-like"/>
    <property type="match status" value="1"/>
</dbReference>
<evidence type="ECO:0000256" key="7">
    <source>
        <dbReference type="ARBA" id="ARBA00023242"/>
    </source>
</evidence>
<keyword evidence="11" id="KW-1185">Reference proteome</keyword>
<evidence type="ECO:0000256" key="5">
    <source>
        <dbReference type="ARBA" id="ARBA00023155"/>
    </source>
</evidence>
<evidence type="ECO:0000313" key="11">
    <source>
        <dbReference type="Proteomes" id="UP001418222"/>
    </source>
</evidence>
<protein>
    <submittedName>
        <fullName evidence="10">Homeobox protein ATH1</fullName>
    </submittedName>
</protein>
<evidence type="ECO:0000313" key="10">
    <source>
        <dbReference type="EMBL" id="KAK8913575.1"/>
    </source>
</evidence>
<dbReference type="SMART" id="SM00389">
    <property type="entry name" value="HOX"/>
    <property type="match status" value="1"/>
</dbReference>
<dbReference type="Proteomes" id="UP001418222">
    <property type="component" value="Unassembled WGS sequence"/>
</dbReference>
<evidence type="ECO:0000256" key="4">
    <source>
        <dbReference type="ARBA" id="ARBA00023125"/>
    </source>
</evidence>
<keyword evidence="5 8" id="KW-0371">Homeobox</keyword>
<dbReference type="InterPro" id="IPR006563">
    <property type="entry name" value="POX_dom"/>
</dbReference>
<reference evidence="10 11" key="1">
    <citation type="journal article" date="2022" name="Nat. Plants">
        <title>Genomes of leafy and leafless Platanthera orchids illuminate the evolution of mycoheterotrophy.</title>
        <authorList>
            <person name="Li M.H."/>
            <person name="Liu K.W."/>
            <person name="Li Z."/>
            <person name="Lu H.C."/>
            <person name="Ye Q.L."/>
            <person name="Zhang D."/>
            <person name="Wang J.Y."/>
            <person name="Li Y.F."/>
            <person name="Zhong Z.M."/>
            <person name="Liu X."/>
            <person name="Yu X."/>
            <person name="Liu D.K."/>
            <person name="Tu X.D."/>
            <person name="Liu B."/>
            <person name="Hao Y."/>
            <person name="Liao X.Y."/>
            <person name="Jiang Y.T."/>
            <person name="Sun W.H."/>
            <person name="Chen J."/>
            <person name="Chen Y.Q."/>
            <person name="Ai Y."/>
            <person name="Zhai J.W."/>
            <person name="Wu S.S."/>
            <person name="Zhou Z."/>
            <person name="Hsiao Y.Y."/>
            <person name="Wu W.L."/>
            <person name="Chen Y.Y."/>
            <person name="Lin Y.F."/>
            <person name="Hsu J.L."/>
            <person name="Li C.Y."/>
            <person name="Wang Z.W."/>
            <person name="Zhao X."/>
            <person name="Zhong W.Y."/>
            <person name="Ma X.K."/>
            <person name="Ma L."/>
            <person name="Huang J."/>
            <person name="Chen G.Z."/>
            <person name="Huang M.Z."/>
            <person name="Huang L."/>
            <person name="Peng D.H."/>
            <person name="Luo Y.B."/>
            <person name="Zou S.Q."/>
            <person name="Chen S.P."/>
            <person name="Lan S."/>
            <person name="Tsai W.C."/>
            <person name="Van de Peer Y."/>
            <person name="Liu Z.J."/>
        </authorList>
    </citation>
    <scope>NUCLEOTIDE SEQUENCE [LARGE SCALE GENOMIC DNA]</scope>
    <source>
        <strain evidence="10">Lor287</strain>
    </source>
</reference>
<evidence type="ECO:0000256" key="8">
    <source>
        <dbReference type="PROSITE-ProRule" id="PRU00108"/>
    </source>
</evidence>
<dbReference type="GO" id="GO:0006355">
    <property type="term" value="P:regulation of DNA-templated transcription"/>
    <property type="evidence" value="ECO:0007669"/>
    <property type="project" value="InterPro"/>
</dbReference>
<evidence type="ECO:0000256" key="6">
    <source>
        <dbReference type="ARBA" id="ARBA00023163"/>
    </source>
</evidence>
<feature type="DNA-binding region" description="Homeobox" evidence="8">
    <location>
        <begin position="384"/>
        <end position="446"/>
    </location>
</feature>
<accession>A0AAP0AS35</accession>
<dbReference type="AlphaFoldDB" id="A0AAP0AS35"/>
<dbReference type="InterPro" id="IPR050224">
    <property type="entry name" value="TALE_homeobox"/>
</dbReference>
<dbReference type="PANTHER" id="PTHR11850">
    <property type="entry name" value="HOMEOBOX PROTEIN TRANSCRIPTION FACTORS"/>
    <property type="match status" value="1"/>
</dbReference>
<evidence type="ECO:0000259" key="9">
    <source>
        <dbReference type="PROSITE" id="PS50071"/>
    </source>
</evidence>
<dbReference type="GO" id="GO:0005634">
    <property type="term" value="C:nucleus"/>
    <property type="evidence" value="ECO:0007669"/>
    <property type="project" value="UniProtKB-SubCell"/>
</dbReference>
<comment type="subcellular location">
    <subcellularLocation>
        <location evidence="1 8">Nucleus</location>
    </subcellularLocation>
</comment>
<evidence type="ECO:0000256" key="2">
    <source>
        <dbReference type="ARBA" id="ARBA00006454"/>
    </source>
</evidence>
<feature type="domain" description="Homeobox" evidence="9">
    <location>
        <begin position="382"/>
        <end position="445"/>
    </location>
</feature>
<name>A0AAP0AS35_9ASPA</name>
<dbReference type="CDD" id="cd00086">
    <property type="entry name" value="homeodomain"/>
    <property type="match status" value="1"/>
</dbReference>
<comment type="caution">
    <text evidence="10">The sequence shown here is derived from an EMBL/GenBank/DDBJ whole genome shotgun (WGS) entry which is preliminary data.</text>
</comment>
<keyword evidence="7 8" id="KW-0539">Nucleus</keyword>
<gene>
    <name evidence="10" type="primary">ATH1</name>
    <name evidence="10" type="ORF">KSP39_PZI024309</name>
</gene>
<dbReference type="EMBL" id="JBBWWQ010000021">
    <property type="protein sequence ID" value="KAK8913575.1"/>
    <property type="molecule type" value="Genomic_DNA"/>
</dbReference>
<evidence type="ECO:0000256" key="3">
    <source>
        <dbReference type="ARBA" id="ARBA00023015"/>
    </source>
</evidence>
<sequence length="471" mass="52997">MENNFFSASSSAADHHGYMAAMDGFSSHLFSNYVFQPDIEDSLYLANQEGSLASNLYASGMAHVANSSFNASAGRENLNGFMMNCKLGYEEFSTIQPPATQTWSTVHPSCLIGSSEQSWISNRSTLSSDHSHGNELSLSLGSAVFDLPAVPDRCSSLELNTMHDHGGDYGNLFANREKLSLCCGSSLEPAHFSQVLLGSRYLVMIQEILAEISSYATEDLEEVDDSLADEVNGAKLCSSGWSTANGVAATGSNGLPFCLEVHDFEDDKDFLAHEEQNSTRKYELMNLLQMVDQRFRQFIDEIHNAVSAFHASTTSNCHLPAHFALIAISSFYKNIRKKITSQINSFSQQDHGFEFMKEKERSFETSFIQRQWALQQLKRSDQPSWRPQRGLPEKSVSVLRAWMFQNFLHPYPKDNEKQLLALKSGLTRSQVSNWFINARVRLWKPMIEEMYSEINRKNRGEEASSSLYRSH</sequence>
<dbReference type="SUPFAM" id="SSF46689">
    <property type="entry name" value="Homeodomain-like"/>
    <property type="match status" value="1"/>
</dbReference>
<keyword evidence="4 8" id="KW-0238">DNA-binding</keyword>
<dbReference type="SMART" id="SM00574">
    <property type="entry name" value="POX"/>
    <property type="match status" value="1"/>
</dbReference>
<dbReference type="Pfam" id="PF07526">
    <property type="entry name" value="POX"/>
    <property type="match status" value="1"/>
</dbReference>
<dbReference type="PROSITE" id="PS50071">
    <property type="entry name" value="HOMEOBOX_2"/>
    <property type="match status" value="1"/>
</dbReference>
<dbReference type="GO" id="GO:0003677">
    <property type="term" value="F:DNA binding"/>
    <property type="evidence" value="ECO:0007669"/>
    <property type="project" value="UniProtKB-UniRule"/>
</dbReference>